<dbReference type="Proteomes" id="UP001607303">
    <property type="component" value="Unassembled WGS sequence"/>
</dbReference>
<organism evidence="2 3">
    <name type="scientific">Vespula maculifrons</name>
    <name type="common">Eastern yellow jacket</name>
    <name type="synonym">Wasp</name>
    <dbReference type="NCBI Taxonomy" id="7453"/>
    <lineage>
        <taxon>Eukaryota</taxon>
        <taxon>Metazoa</taxon>
        <taxon>Ecdysozoa</taxon>
        <taxon>Arthropoda</taxon>
        <taxon>Hexapoda</taxon>
        <taxon>Insecta</taxon>
        <taxon>Pterygota</taxon>
        <taxon>Neoptera</taxon>
        <taxon>Endopterygota</taxon>
        <taxon>Hymenoptera</taxon>
        <taxon>Apocrita</taxon>
        <taxon>Aculeata</taxon>
        <taxon>Vespoidea</taxon>
        <taxon>Vespidae</taxon>
        <taxon>Vespinae</taxon>
        <taxon>Vespula</taxon>
    </lineage>
</organism>
<dbReference type="EMBL" id="JAYRBN010000109">
    <property type="protein sequence ID" value="KAL2726063.1"/>
    <property type="molecule type" value="Genomic_DNA"/>
</dbReference>
<keyword evidence="3" id="KW-1185">Reference proteome</keyword>
<dbReference type="AlphaFoldDB" id="A0ABD2AZL2"/>
<evidence type="ECO:0000313" key="2">
    <source>
        <dbReference type="EMBL" id="KAL2726063.1"/>
    </source>
</evidence>
<reference evidence="2 3" key="1">
    <citation type="journal article" date="2024" name="Ann. Entomol. Soc. Am.">
        <title>Genomic analyses of the southern and eastern yellowjacket wasps (Hymenoptera: Vespidae) reveal evolutionary signatures of social life.</title>
        <authorList>
            <person name="Catto M.A."/>
            <person name="Caine P.B."/>
            <person name="Orr S.E."/>
            <person name="Hunt B.G."/>
            <person name="Goodisman M.A.D."/>
        </authorList>
    </citation>
    <scope>NUCLEOTIDE SEQUENCE [LARGE SCALE GENOMIC DNA]</scope>
    <source>
        <strain evidence="2">232</strain>
        <tissue evidence="2">Head and thorax</tissue>
    </source>
</reference>
<evidence type="ECO:0000313" key="3">
    <source>
        <dbReference type="Proteomes" id="UP001607303"/>
    </source>
</evidence>
<keyword evidence="1" id="KW-0812">Transmembrane</keyword>
<keyword evidence="1" id="KW-1133">Transmembrane helix</keyword>
<comment type="caution">
    <text evidence="2">The sequence shown here is derived from an EMBL/GenBank/DDBJ whole genome shotgun (WGS) entry which is preliminary data.</text>
</comment>
<protein>
    <submittedName>
        <fullName evidence="2">Uncharacterized protein</fullName>
    </submittedName>
</protein>
<accession>A0ABD2AZL2</accession>
<sequence length="74" mass="8632">MHVGEGDPFILLSERIKGKVNLTVDKIAFEKTRRCDMLRAVFTLPPLYSFLGMVYVYVHDVFTFLHNDSSIFYE</sequence>
<keyword evidence="1" id="KW-0472">Membrane</keyword>
<evidence type="ECO:0000256" key="1">
    <source>
        <dbReference type="SAM" id="Phobius"/>
    </source>
</evidence>
<gene>
    <name evidence="2" type="ORF">V1477_017877</name>
</gene>
<name>A0ABD2AZL2_VESMC</name>
<feature type="transmembrane region" description="Helical" evidence="1">
    <location>
        <begin position="40"/>
        <end position="58"/>
    </location>
</feature>
<proteinExistence type="predicted"/>